<dbReference type="PRINTS" id="PR00081">
    <property type="entry name" value="GDHRDH"/>
</dbReference>
<proteinExistence type="inferred from homology"/>
<name>A0ABT4U0T5_9ACTN</name>
<dbReference type="EMBL" id="JAQFWQ010000016">
    <property type="protein sequence ID" value="MDA2810563.1"/>
    <property type="molecule type" value="Genomic_DNA"/>
</dbReference>
<reference evidence="6 7" key="1">
    <citation type="submission" date="2023-01" db="EMBL/GenBank/DDBJ databases">
        <title>Draft genome sequence of Nocardiopsis sp. RSe5-2 isolated from halophytes.</title>
        <authorList>
            <person name="Duangmal K."/>
            <person name="Chantavorakit T."/>
        </authorList>
    </citation>
    <scope>NUCLEOTIDE SEQUENCE [LARGE SCALE GENOMIC DNA]</scope>
    <source>
        <strain evidence="6 7">RSe5-2</strain>
    </source>
</reference>
<comment type="caution">
    <text evidence="6">The sequence shown here is derived from an EMBL/GenBank/DDBJ whole genome shotgun (WGS) entry which is preliminary data.</text>
</comment>
<dbReference type="PANTHER" id="PTHR43943">
    <property type="entry name" value="DEHYDROGENASE/REDUCTASE (SDR FAMILY) MEMBER 4"/>
    <property type="match status" value="1"/>
</dbReference>
<dbReference type="InterPro" id="IPR057326">
    <property type="entry name" value="KR_dom"/>
</dbReference>
<evidence type="ECO:0000256" key="3">
    <source>
        <dbReference type="ARBA" id="ARBA00023002"/>
    </source>
</evidence>
<dbReference type="Pfam" id="PF13561">
    <property type="entry name" value="adh_short_C2"/>
    <property type="match status" value="1"/>
</dbReference>
<keyword evidence="4" id="KW-0520">NAD</keyword>
<dbReference type="Gene3D" id="3.40.50.720">
    <property type="entry name" value="NAD(P)-binding Rossmann-like Domain"/>
    <property type="match status" value="1"/>
</dbReference>
<keyword evidence="2" id="KW-0058">Aromatic hydrocarbons catabolism</keyword>
<dbReference type="RefSeq" id="WP_270684758.1">
    <property type="nucleotide sequence ID" value="NZ_JAQFWQ010000016.1"/>
</dbReference>
<dbReference type="CDD" id="cd05233">
    <property type="entry name" value="SDR_c"/>
    <property type="match status" value="1"/>
</dbReference>
<keyword evidence="7" id="KW-1185">Reference proteome</keyword>
<evidence type="ECO:0000313" key="6">
    <source>
        <dbReference type="EMBL" id="MDA2810563.1"/>
    </source>
</evidence>
<evidence type="ECO:0000256" key="4">
    <source>
        <dbReference type="ARBA" id="ARBA00023027"/>
    </source>
</evidence>
<dbReference type="PROSITE" id="PS00061">
    <property type="entry name" value="ADH_SHORT"/>
    <property type="match status" value="1"/>
</dbReference>
<evidence type="ECO:0000313" key="7">
    <source>
        <dbReference type="Proteomes" id="UP001527866"/>
    </source>
</evidence>
<accession>A0ABT4U0T5</accession>
<protein>
    <submittedName>
        <fullName evidence="6">SDR family oxidoreductase</fullName>
    </submittedName>
</protein>
<organism evidence="6 7">
    <name type="scientific">Nocardiopsis endophytica</name>
    <dbReference type="NCBI Taxonomy" id="3018445"/>
    <lineage>
        <taxon>Bacteria</taxon>
        <taxon>Bacillati</taxon>
        <taxon>Actinomycetota</taxon>
        <taxon>Actinomycetes</taxon>
        <taxon>Streptosporangiales</taxon>
        <taxon>Nocardiopsidaceae</taxon>
        <taxon>Nocardiopsis</taxon>
    </lineage>
</organism>
<feature type="domain" description="Ketoreductase" evidence="5">
    <location>
        <begin position="2"/>
        <end position="183"/>
    </location>
</feature>
<dbReference type="InterPro" id="IPR002347">
    <property type="entry name" value="SDR_fam"/>
</dbReference>
<evidence type="ECO:0000256" key="2">
    <source>
        <dbReference type="ARBA" id="ARBA00022797"/>
    </source>
</evidence>
<sequence>MSTYLVTGGGTGIGAAVAARLAADGGDVVVSGRRREPLDEVASAHQRVVAMPADAADGAAMGRLVADVVELYGSLDGVVANAGGHGYDSVGDTSDEAWRSSLDANLTTAFVTARESLRALERSGGAFVAVSSLAGLRAAPETAGYTVGKHALLGLVRSIARDHGHRVRANAVCPGWVRTPMADEEMRVLVEGGGAADVEAAYATVTRDVPLRRPAAPEEIAGVVAFLLGPDAAYVQGATLVVDGGAHIVDVPTLAFDGKAGDAP</sequence>
<dbReference type="SMART" id="SM00822">
    <property type="entry name" value="PKS_KR"/>
    <property type="match status" value="1"/>
</dbReference>
<dbReference type="InterPro" id="IPR036291">
    <property type="entry name" value="NAD(P)-bd_dom_sf"/>
</dbReference>
<gene>
    <name evidence="6" type="ORF">O4J56_07935</name>
</gene>
<dbReference type="Proteomes" id="UP001527866">
    <property type="component" value="Unassembled WGS sequence"/>
</dbReference>
<dbReference type="InterPro" id="IPR020904">
    <property type="entry name" value="Sc_DH/Rdtase_CS"/>
</dbReference>
<keyword evidence="3" id="KW-0560">Oxidoreductase</keyword>
<comment type="similarity">
    <text evidence="1">Belongs to the short-chain dehydrogenases/reductases (SDR) family.</text>
</comment>
<evidence type="ECO:0000259" key="5">
    <source>
        <dbReference type="SMART" id="SM00822"/>
    </source>
</evidence>
<evidence type="ECO:0000256" key="1">
    <source>
        <dbReference type="ARBA" id="ARBA00006484"/>
    </source>
</evidence>
<dbReference type="SUPFAM" id="SSF51735">
    <property type="entry name" value="NAD(P)-binding Rossmann-fold domains"/>
    <property type="match status" value="1"/>
</dbReference>
<dbReference type="PANTHER" id="PTHR43943:SF17">
    <property type="entry name" value="3-PHENYLPROPIONATE-DIHYDRODIOL_CINNAMIC ACID-DIHYDRODIOL DEHYDROGENASE"/>
    <property type="match status" value="1"/>
</dbReference>